<keyword evidence="11" id="KW-1185">Reference proteome</keyword>
<keyword evidence="5 8" id="KW-0812">Transmembrane</keyword>
<feature type="transmembrane region" description="Helical" evidence="8">
    <location>
        <begin position="377"/>
        <end position="396"/>
    </location>
</feature>
<dbReference type="EMBL" id="BMLP01000001">
    <property type="protein sequence ID" value="GGO27472.1"/>
    <property type="molecule type" value="Genomic_DNA"/>
</dbReference>
<reference evidence="10 11" key="1">
    <citation type="journal article" date="2014" name="Int. J. Syst. Evol. Microbiol.">
        <title>Complete genome sequence of Corynebacterium casei LMG S-19264T (=DSM 44701T), isolated from a smear-ripened cheese.</title>
        <authorList>
            <consortium name="US DOE Joint Genome Institute (JGI-PGF)"/>
            <person name="Walter F."/>
            <person name="Albersmeier A."/>
            <person name="Kalinowski J."/>
            <person name="Ruckert C."/>
        </authorList>
    </citation>
    <scope>NUCLEOTIDE SEQUENCE [LARGE SCALE GENOMIC DNA]</scope>
    <source>
        <strain evidence="10 11">CGMCC 1.7029</strain>
    </source>
</reference>
<feature type="transmembrane region" description="Helical" evidence="8">
    <location>
        <begin position="217"/>
        <end position="239"/>
    </location>
</feature>
<feature type="transmembrane region" description="Helical" evidence="8">
    <location>
        <begin position="305"/>
        <end position="323"/>
    </location>
</feature>
<dbReference type="Pfam" id="PF07690">
    <property type="entry name" value="MFS_1"/>
    <property type="match status" value="1"/>
</dbReference>
<comment type="caution">
    <text evidence="10">The sequence shown here is derived from an EMBL/GenBank/DDBJ whole genome shotgun (WGS) entry which is preliminary data.</text>
</comment>
<dbReference type="InterPro" id="IPR036259">
    <property type="entry name" value="MFS_trans_sf"/>
</dbReference>
<feature type="transmembrane region" description="Helical" evidence="8">
    <location>
        <begin position="344"/>
        <end position="365"/>
    </location>
</feature>
<dbReference type="PANTHER" id="PTHR23504:SF15">
    <property type="entry name" value="MAJOR FACILITATOR SUPERFAMILY (MFS) PROFILE DOMAIN-CONTAINING PROTEIN"/>
    <property type="match status" value="1"/>
</dbReference>
<organism evidence="10 11">
    <name type="scientific">Gemmobacter aquaticus</name>
    <dbReference type="NCBI Taxonomy" id="490185"/>
    <lineage>
        <taxon>Bacteria</taxon>
        <taxon>Pseudomonadati</taxon>
        <taxon>Pseudomonadota</taxon>
        <taxon>Alphaproteobacteria</taxon>
        <taxon>Rhodobacterales</taxon>
        <taxon>Paracoccaceae</taxon>
        <taxon>Gemmobacter</taxon>
    </lineage>
</organism>
<dbReference type="InterPro" id="IPR011701">
    <property type="entry name" value="MFS"/>
</dbReference>
<dbReference type="CDD" id="cd17388">
    <property type="entry name" value="MFS_TetA"/>
    <property type="match status" value="1"/>
</dbReference>
<accession>A0A917YHN1</accession>
<evidence type="ECO:0000256" key="4">
    <source>
        <dbReference type="ARBA" id="ARBA00022448"/>
    </source>
</evidence>
<dbReference type="PRINTS" id="PR01035">
    <property type="entry name" value="TCRTETA"/>
</dbReference>
<evidence type="ECO:0000256" key="1">
    <source>
        <dbReference type="ARBA" id="ARBA00003279"/>
    </source>
</evidence>
<dbReference type="InterPro" id="IPR001958">
    <property type="entry name" value="Tet-R_TetA/multi-R_MdtG-like"/>
</dbReference>
<comment type="subcellular location">
    <subcellularLocation>
        <location evidence="2">Membrane</location>
        <topology evidence="2">Multi-pass membrane protein</topology>
    </subcellularLocation>
</comment>
<dbReference type="GO" id="GO:0022857">
    <property type="term" value="F:transmembrane transporter activity"/>
    <property type="evidence" value="ECO:0007669"/>
    <property type="project" value="InterPro"/>
</dbReference>
<dbReference type="PROSITE" id="PS00216">
    <property type="entry name" value="SUGAR_TRANSPORT_1"/>
    <property type="match status" value="1"/>
</dbReference>
<evidence type="ECO:0000256" key="6">
    <source>
        <dbReference type="ARBA" id="ARBA00022989"/>
    </source>
</evidence>
<dbReference type="AlphaFoldDB" id="A0A917YHN1"/>
<dbReference type="InterPro" id="IPR020846">
    <property type="entry name" value="MFS_dom"/>
</dbReference>
<feature type="transmembrane region" description="Helical" evidence="8">
    <location>
        <begin position="77"/>
        <end position="96"/>
    </location>
</feature>
<feature type="transmembrane region" description="Helical" evidence="8">
    <location>
        <begin position="135"/>
        <end position="159"/>
    </location>
</feature>
<name>A0A917YHN1_9RHOB</name>
<evidence type="ECO:0000256" key="5">
    <source>
        <dbReference type="ARBA" id="ARBA00022692"/>
    </source>
</evidence>
<dbReference type="PROSITE" id="PS50850">
    <property type="entry name" value="MFS"/>
    <property type="match status" value="1"/>
</dbReference>
<dbReference type="OrthoDB" id="9764259at2"/>
<keyword evidence="7 8" id="KW-0472">Membrane</keyword>
<dbReference type="RefSeq" id="WP_146285325.1">
    <property type="nucleotide sequence ID" value="NZ_BMLP01000001.1"/>
</dbReference>
<feature type="transmembrane region" description="Helical" evidence="8">
    <location>
        <begin position="251"/>
        <end position="270"/>
    </location>
</feature>
<protein>
    <submittedName>
        <fullName evidence="10">Tetracycline resistance MFS efflux pump</fullName>
    </submittedName>
</protein>
<gene>
    <name evidence="10" type="ORF">GCM10010991_09240</name>
</gene>
<dbReference type="PANTHER" id="PTHR23504">
    <property type="entry name" value="MAJOR FACILITATOR SUPERFAMILY DOMAIN-CONTAINING PROTEIN 10"/>
    <property type="match status" value="1"/>
</dbReference>
<proteinExistence type="inferred from homology"/>
<keyword evidence="4" id="KW-0813">Transport</keyword>
<feature type="transmembrane region" description="Helical" evidence="8">
    <location>
        <begin position="165"/>
        <end position="183"/>
    </location>
</feature>
<evidence type="ECO:0000313" key="10">
    <source>
        <dbReference type="EMBL" id="GGO27472.1"/>
    </source>
</evidence>
<comment type="function">
    <text evidence="1">Resistance to tetracycline by an active tetracycline efflux. This is an energy-dependent process that decreases the accumulation of the antibiotic in whole cells. This protein functions as a metal-tetracycline/H(+) antiporter.</text>
</comment>
<sequence>MRDRFALGFILLTVLIDAMGIGLIYPVMPDLMTEVTGDSLAGAALWGGVLATAFAVMQFLFGPVVGNLSDRYGRRPVLLASLAIMAVDYVVMALAHTVWLLLIGRVVAGLASATHGTASAYVADISAPDDRARRFALIGAAFGLGFVAGPMMGGLLAVVDSRAPFWAAAALALANFTFGLFALPESLSADLRRPFSLRRANPLASFAAIRRLPGLKLLLLISFLYALTFNVWPAIWSYYGKAAFNWDARAIGLSLAVFGIFVALAQAFLMQPMISRLGERRTATFGMVAEVATYGFYAFVTSGFWALAFTAVSALGGVTGPALQAMMSRATPENQQGELQGIFASLNALAMILTPVVMTAIFGYFTGPQTPVFWPGAPFLLSAAIMLGALILFLATPGRVANAEAR</sequence>
<dbReference type="InterPro" id="IPR005829">
    <property type="entry name" value="Sugar_transporter_CS"/>
</dbReference>
<evidence type="ECO:0000313" key="11">
    <source>
        <dbReference type="Proteomes" id="UP000598196"/>
    </source>
</evidence>
<feature type="transmembrane region" description="Helical" evidence="8">
    <location>
        <begin position="44"/>
        <end position="65"/>
    </location>
</feature>
<evidence type="ECO:0000256" key="8">
    <source>
        <dbReference type="SAM" id="Phobius"/>
    </source>
</evidence>
<evidence type="ECO:0000256" key="7">
    <source>
        <dbReference type="ARBA" id="ARBA00023136"/>
    </source>
</evidence>
<keyword evidence="6 8" id="KW-1133">Transmembrane helix</keyword>
<evidence type="ECO:0000259" key="9">
    <source>
        <dbReference type="PROSITE" id="PS50850"/>
    </source>
</evidence>
<dbReference type="Proteomes" id="UP000598196">
    <property type="component" value="Unassembled WGS sequence"/>
</dbReference>
<evidence type="ECO:0000256" key="2">
    <source>
        <dbReference type="ARBA" id="ARBA00004141"/>
    </source>
</evidence>
<comment type="similarity">
    <text evidence="3">Belongs to the major facilitator superfamily. TCR/Tet family.</text>
</comment>
<dbReference type="Gene3D" id="1.20.1250.20">
    <property type="entry name" value="MFS general substrate transporter like domains"/>
    <property type="match status" value="1"/>
</dbReference>
<dbReference type="SUPFAM" id="SSF103473">
    <property type="entry name" value="MFS general substrate transporter"/>
    <property type="match status" value="1"/>
</dbReference>
<feature type="domain" description="Major facilitator superfamily (MFS) profile" evidence="9">
    <location>
        <begin position="6"/>
        <end position="400"/>
    </location>
</feature>
<dbReference type="GO" id="GO:0016020">
    <property type="term" value="C:membrane"/>
    <property type="evidence" value="ECO:0007669"/>
    <property type="project" value="UniProtKB-SubCell"/>
</dbReference>
<evidence type="ECO:0000256" key="3">
    <source>
        <dbReference type="ARBA" id="ARBA00007520"/>
    </source>
</evidence>